<dbReference type="Proteomes" id="UP001152798">
    <property type="component" value="Chromosome 6"/>
</dbReference>
<dbReference type="OrthoDB" id="10464788at2759"/>
<organism evidence="1 2">
    <name type="scientific">Nezara viridula</name>
    <name type="common">Southern green stink bug</name>
    <name type="synonym">Cimex viridulus</name>
    <dbReference type="NCBI Taxonomy" id="85310"/>
    <lineage>
        <taxon>Eukaryota</taxon>
        <taxon>Metazoa</taxon>
        <taxon>Ecdysozoa</taxon>
        <taxon>Arthropoda</taxon>
        <taxon>Hexapoda</taxon>
        <taxon>Insecta</taxon>
        <taxon>Pterygota</taxon>
        <taxon>Neoptera</taxon>
        <taxon>Paraneoptera</taxon>
        <taxon>Hemiptera</taxon>
        <taxon>Heteroptera</taxon>
        <taxon>Panheteroptera</taxon>
        <taxon>Pentatomomorpha</taxon>
        <taxon>Pentatomoidea</taxon>
        <taxon>Pentatomidae</taxon>
        <taxon>Pentatominae</taxon>
        <taxon>Nezara</taxon>
    </lineage>
</organism>
<gene>
    <name evidence="1" type="ORF">NEZAVI_LOCUS14581</name>
</gene>
<dbReference type="EMBL" id="OV725082">
    <property type="protein sequence ID" value="CAH1406698.1"/>
    <property type="molecule type" value="Genomic_DNA"/>
</dbReference>
<proteinExistence type="predicted"/>
<protein>
    <submittedName>
        <fullName evidence="1">Uncharacterized protein</fullName>
    </submittedName>
</protein>
<sequence>MINGGPTSRTAQSVPVSRMFVTLVLLVVGSIATCRSAEYLLVSSVAEDEPKWVEVVQHVGYPIRVPEKKLKTEQREEEPRDMGKPPKNNIVVLPLMLRRPKEPRGYRSLDFI</sequence>
<name>A0A9P0HR84_NEZVI</name>
<evidence type="ECO:0000313" key="2">
    <source>
        <dbReference type="Proteomes" id="UP001152798"/>
    </source>
</evidence>
<accession>A0A9P0HR84</accession>
<dbReference type="AlphaFoldDB" id="A0A9P0HR84"/>
<keyword evidence="2" id="KW-1185">Reference proteome</keyword>
<reference evidence="1" key="1">
    <citation type="submission" date="2022-01" db="EMBL/GenBank/DDBJ databases">
        <authorList>
            <person name="King R."/>
        </authorList>
    </citation>
    <scope>NUCLEOTIDE SEQUENCE</scope>
</reference>
<evidence type="ECO:0000313" key="1">
    <source>
        <dbReference type="EMBL" id="CAH1406698.1"/>
    </source>
</evidence>